<dbReference type="Proteomes" id="UP000278807">
    <property type="component" value="Unassembled WGS sequence"/>
</dbReference>
<name>A0A0R3TZT6_RODNA</name>
<proteinExistence type="predicted"/>
<accession>A0A0R3TZT6</accession>
<dbReference type="WBParaSite" id="HNAJ_0001338501-mRNA-1">
    <property type="protein sequence ID" value="HNAJ_0001338501-mRNA-1"/>
    <property type="gene ID" value="HNAJ_0001338501"/>
</dbReference>
<dbReference type="EMBL" id="UZAE01015323">
    <property type="protein sequence ID" value="VDO15689.1"/>
    <property type="molecule type" value="Genomic_DNA"/>
</dbReference>
<reference evidence="1 2" key="2">
    <citation type="submission" date="2018-11" db="EMBL/GenBank/DDBJ databases">
        <authorList>
            <consortium name="Pathogen Informatics"/>
        </authorList>
    </citation>
    <scope>NUCLEOTIDE SEQUENCE [LARGE SCALE GENOMIC DNA]</scope>
</reference>
<sequence>MDASFYSVIGGDLSASQFHSGPTLARCLHERTTLIVHFPPRLHQKQRVCKRVHISFRMLQHLQFHRPCLQLHSKQVV</sequence>
<reference evidence="3" key="1">
    <citation type="submission" date="2017-02" db="UniProtKB">
        <authorList>
            <consortium name="WormBaseParasite"/>
        </authorList>
    </citation>
    <scope>IDENTIFICATION</scope>
</reference>
<protein>
    <submittedName>
        <fullName evidence="1 3">Uncharacterized protein</fullName>
    </submittedName>
</protein>
<evidence type="ECO:0000313" key="3">
    <source>
        <dbReference type="WBParaSite" id="HNAJ_0001338501-mRNA-1"/>
    </source>
</evidence>
<organism evidence="3">
    <name type="scientific">Rodentolepis nana</name>
    <name type="common">Dwarf tapeworm</name>
    <name type="synonym">Hymenolepis nana</name>
    <dbReference type="NCBI Taxonomy" id="102285"/>
    <lineage>
        <taxon>Eukaryota</taxon>
        <taxon>Metazoa</taxon>
        <taxon>Spiralia</taxon>
        <taxon>Lophotrochozoa</taxon>
        <taxon>Platyhelminthes</taxon>
        <taxon>Cestoda</taxon>
        <taxon>Eucestoda</taxon>
        <taxon>Cyclophyllidea</taxon>
        <taxon>Hymenolepididae</taxon>
        <taxon>Rodentolepis</taxon>
    </lineage>
</organism>
<evidence type="ECO:0000313" key="2">
    <source>
        <dbReference type="Proteomes" id="UP000278807"/>
    </source>
</evidence>
<dbReference type="AlphaFoldDB" id="A0A0R3TZT6"/>
<gene>
    <name evidence="1" type="ORF">HNAJ_LOCUS13359</name>
</gene>
<keyword evidence="2" id="KW-1185">Reference proteome</keyword>
<evidence type="ECO:0000313" key="1">
    <source>
        <dbReference type="EMBL" id="VDO15689.1"/>
    </source>
</evidence>